<gene>
    <name evidence="2" type="ORF">GCM10009839_62960</name>
</gene>
<reference evidence="2 3" key="1">
    <citation type="journal article" date="2019" name="Int. J. Syst. Evol. Microbiol.">
        <title>The Global Catalogue of Microorganisms (GCM) 10K type strain sequencing project: providing services to taxonomists for standard genome sequencing and annotation.</title>
        <authorList>
            <consortium name="The Broad Institute Genomics Platform"/>
            <consortium name="The Broad Institute Genome Sequencing Center for Infectious Disease"/>
            <person name="Wu L."/>
            <person name="Ma J."/>
        </authorList>
    </citation>
    <scope>NUCLEOTIDE SEQUENCE [LARGE SCALE GENOMIC DNA]</scope>
    <source>
        <strain evidence="2 3">JCM 16014</strain>
    </source>
</reference>
<dbReference type="InterPro" id="IPR050177">
    <property type="entry name" value="Lipid_A_modif_metabolic_enz"/>
</dbReference>
<sequence length="251" mass="26106">MRILMVGGSGYVGSLMLPGLAGGHSIRVLDPVAPVGAPEGVVHVAGSALDSGVLAGALEGVDVVVHAAMGRRSDVHWPYPDLGRSFEVNVASVYATLAAAREAGVRRAVLISSLSVFADGPVALADRVLDEAVEPDASDVYGVSKRLAEQVCRIAAEAYGMSVTVLRLAWPTPDAVWPRWALPVVFPEPVQVRFADGRPFFALAASDLAAAVDAAVRRVGGYEVFHIHGGSGSGLSTEKARVGLGWVARYG</sequence>
<dbReference type="SUPFAM" id="SSF51735">
    <property type="entry name" value="NAD(P)-binding Rossmann-fold domains"/>
    <property type="match status" value="1"/>
</dbReference>
<keyword evidence="3" id="KW-1185">Reference proteome</keyword>
<name>A0ABN2V1M1_9ACTN</name>
<dbReference type="RefSeq" id="WP_344669320.1">
    <property type="nucleotide sequence ID" value="NZ_BAAAQN010000046.1"/>
</dbReference>
<accession>A0ABN2V1M1</accession>
<protein>
    <recommendedName>
        <fullName evidence="1">NAD-dependent epimerase/dehydratase domain-containing protein</fullName>
    </recommendedName>
</protein>
<dbReference type="Proteomes" id="UP001500751">
    <property type="component" value="Unassembled WGS sequence"/>
</dbReference>
<comment type="caution">
    <text evidence="2">The sequence shown here is derived from an EMBL/GenBank/DDBJ whole genome shotgun (WGS) entry which is preliminary data.</text>
</comment>
<feature type="domain" description="NAD-dependent epimerase/dehydratase" evidence="1">
    <location>
        <begin position="3"/>
        <end position="168"/>
    </location>
</feature>
<dbReference type="Gene3D" id="3.40.50.720">
    <property type="entry name" value="NAD(P)-binding Rossmann-like Domain"/>
    <property type="match status" value="1"/>
</dbReference>
<dbReference type="PANTHER" id="PTHR43245:SF55">
    <property type="entry name" value="NAD(P)-BINDING DOMAIN-CONTAINING PROTEIN"/>
    <property type="match status" value="1"/>
</dbReference>
<organism evidence="2 3">
    <name type="scientific">Catenulispora yoronensis</name>
    <dbReference type="NCBI Taxonomy" id="450799"/>
    <lineage>
        <taxon>Bacteria</taxon>
        <taxon>Bacillati</taxon>
        <taxon>Actinomycetota</taxon>
        <taxon>Actinomycetes</taxon>
        <taxon>Catenulisporales</taxon>
        <taxon>Catenulisporaceae</taxon>
        <taxon>Catenulispora</taxon>
    </lineage>
</organism>
<dbReference type="EMBL" id="BAAAQN010000046">
    <property type="protein sequence ID" value="GAA2048688.1"/>
    <property type="molecule type" value="Genomic_DNA"/>
</dbReference>
<evidence type="ECO:0000313" key="3">
    <source>
        <dbReference type="Proteomes" id="UP001500751"/>
    </source>
</evidence>
<dbReference type="PANTHER" id="PTHR43245">
    <property type="entry name" value="BIFUNCTIONAL POLYMYXIN RESISTANCE PROTEIN ARNA"/>
    <property type="match status" value="1"/>
</dbReference>
<dbReference type="InterPro" id="IPR001509">
    <property type="entry name" value="Epimerase_deHydtase"/>
</dbReference>
<evidence type="ECO:0000313" key="2">
    <source>
        <dbReference type="EMBL" id="GAA2048688.1"/>
    </source>
</evidence>
<evidence type="ECO:0000259" key="1">
    <source>
        <dbReference type="Pfam" id="PF01370"/>
    </source>
</evidence>
<dbReference type="InterPro" id="IPR036291">
    <property type="entry name" value="NAD(P)-bd_dom_sf"/>
</dbReference>
<proteinExistence type="predicted"/>
<dbReference type="Pfam" id="PF01370">
    <property type="entry name" value="Epimerase"/>
    <property type="match status" value="1"/>
</dbReference>